<gene>
    <name evidence="1" type="ORF">UCREL1_10185</name>
</gene>
<reference evidence="2" key="1">
    <citation type="journal article" date="2013" name="Genome Announc.">
        <title>Draft genome sequence of the grapevine dieback fungus Eutypa lata UCR-EL1.</title>
        <authorList>
            <person name="Blanco-Ulate B."/>
            <person name="Rolshausen P.E."/>
            <person name="Cantu D."/>
        </authorList>
    </citation>
    <scope>NUCLEOTIDE SEQUENCE [LARGE SCALE GENOMIC DNA]</scope>
    <source>
        <strain evidence="2">UCR-EL1</strain>
    </source>
</reference>
<sequence>MIASVAKAEESMPSYLDRLQDIANNRLLTELREKIIGGFPTNLRLLQWLQSEAVKPFTDELETDFLEDHPDHDEANFNTVAHHVDTYNKHPALLGRYTDASPDKTSWSEFDHITRMLVQLIKYDKEHEGPCGWEQKDAEVATSEAYDVYVLILVIFKNFYEAQ</sequence>
<dbReference type="HOGENOM" id="CLU_1627038_0_0_1"/>
<dbReference type="AlphaFoldDB" id="M7T891"/>
<evidence type="ECO:0000313" key="1">
    <source>
        <dbReference type="EMBL" id="EMR62875.1"/>
    </source>
</evidence>
<proteinExistence type="predicted"/>
<organism evidence="1 2">
    <name type="scientific">Eutypa lata (strain UCR-EL1)</name>
    <name type="common">Grapevine dieback disease fungus</name>
    <name type="synonym">Eutypa armeniacae</name>
    <dbReference type="NCBI Taxonomy" id="1287681"/>
    <lineage>
        <taxon>Eukaryota</taxon>
        <taxon>Fungi</taxon>
        <taxon>Dikarya</taxon>
        <taxon>Ascomycota</taxon>
        <taxon>Pezizomycotina</taxon>
        <taxon>Sordariomycetes</taxon>
        <taxon>Xylariomycetidae</taxon>
        <taxon>Xylariales</taxon>
        <taxon>Diatrypaceae</taxon>
        <taxon>Eutypa</taxon>
    </lineage>
</organism>
<dbReference type="Proteomes" id="UP000012174">
    <property type="component" value="Unassembled WGS sequence"/>
</dbReference>
<accession>M7T891</accession>
<dbReference type="KEGG" id="ela:UCREL1_10185"/>
<name>M7T891_EUTLA</name>
<evidence type="ECO:0000313" key="2">
    <source>
        <dbReference type="Proteomes" id="UP000012174"/>
    </source>
</evidence>
<protein>
    <submittedName>
        <fullName evidence="1">Uncharacterized protein</fullName>
    </submittedName>
</protein>
<dbReference type="OrthoDB" id="4729593at2759"/>
<dbReference type="EMBL" id="KB707357">
    <property type="protein sequence ID" value="EMR62875.1"/>
    <property type="molecule type" value="Genomic_DNA"/>
</dbReference>
<keyword evidence="2" id="KW-1185">Reference proteome</keyword>